<accession>A0ABX3EQN7</accession>
<proteinExistence type="predicted"/>
<comment type="caution">
    <text evidence="2">The sequence shown here is derived from an EMBL/GenBank/DDBJ whole genome shotgun (WGS) entry which is preliminary data.</text>
</comment>
<dbReference type="Proteomes" id="UP000186058">
    <property type="component" value="Unassembled WGS sequence"/>
</dbReference>
<dbReference type="Gene3D" id="3.40.630.80">
    <property type="match status" value="1"/>
</dbReference>
<dbReference type="SUPFAM" id="SSF55729">
    <property type="entry name" value="Acyl-CoA N-acyltransferases (Nat)"/>
    <property type="match status" value="1"/>
</dbReference>
<sequence>MKSPQNVLFMSSSYYECRRMFLQYLESLSGVYDNFLEDHILDSNFYEIRIDGAMIGYFAIHKDVLLTQFYIQKRNCIYAQSLFDKVIKEYSIETAYVPTCDELFLSLCIENHKEIEIQAFIFEESGVDVRPPEFSKSNFRLVSEDRWAEVNEITRGFFEEINTDKVKKDGLLFEIYELSVRDEVLGYGLREEVRVFTDYNATGMYVMPEHREKGAGRSIIIYLKNICAENGKKPLPGCWYYNHNSKSTLESSGFVSKTRLLKVSF</sequence>
<dbReference type="EMBL" id="LVWI01000041">
    <property type="protein sequence ID" value="OKP86011.1"/>
    <property type="molecule type" value="Genomic_DNA"/>
</dbReference>
<dbReference type="RefSeq" id="WP_074107799.1">
    <property type="nucleotide sequence ID" value="NZ_LVWI01000041.1"/>
</dbReference>
<name>A0ABX3EQN7_9BACL</name>
<keyword evidence="3" id="KW-1185">Reference proteome</keyword>
<evidence type="ECO:0000313" key="3">
    <source>
        <dbReference type="Proteomes" id="UP000186058"/>
    </source>
</evidence>
<gene>
    <name evidence="2" type="ORF">A3844_14755</name>
</gene>
<evidence type="ECO:0000313" key="2">
    <source>
        <dbReference type="EMBL" id="OKP86011.1"/>
    </source>
</evidence>
<organism evidence="2 3">
    <name type="scientific">Paenibacillus helianthi</name>
    <dbReference type="NCBI Taxonomy" id="1349432"/>
    <lineage>
        <taxon>Bacteria</taxon>
        <taxon>Bacillati</taxon>
        <taxon>Bacillota</taxon>
        <taxon>Bacilli</taxon>
        <taxon>Bacillales</taxon>
        <taxon>Paenibacillaceae</taxon>
        <taxon>Paenibacillus</taxon>
    </lineage>
</organism>
<dbReference type="Pfam" id="PF18015">
    <property type="entry name" value="Acetyltransf_19"/>
    <property type="match status" value="1"/>
</dbReference>
<dbReference type="Gene3D" id="3.40.630.30">
    <property type="match status" value="1"/>
</dbReference>
<reference evidence="2 3" key="1">
    <citation type="submission" date="2016-03" db="EMBL/GenBank/DDBJ databases">
        <authorList>
            <person name="Sant'Anna F.H."/>
            <person name="Ambrosini A."/>
            <person name="Souza R."/>
            <person name="Bach E."/>
            <person name="Fernandes G."/>
            <person name="Balsanelli E."/>
            <person name="Baura V.A."/>
            <person name="Souza E.M."/>
            <person name="Passaglia L."/>
        </authorList>
    </citation>
    <scope>NUCLEOTIDE SEQUENCE [LARGE SCALE GENOMIC DNA]</scope>
    <source>
        <strain evidence="2 3">P26E</strain>
    </source>
</reference>
<dbReference type="InterPro" id="IPR040579">
    <property type="entry name" value="Acetyltransf_19"/>
</dbReference>
<evidence type="ECO:0000259" key="1">
    <source>
        <dbReference type="Pfam" id="PF18015"/>
    </source>
</evidence>
<dbReference type="InterPro" id="IPR016181">
    <property type="entry name" value="Acyl_CoA_acyltransferase"/>
</dbReference>
<feature type="domain" description="Acetyltransferase (GNAT)" evidence="1">
    <location>
        <begin position="17"/>
        <end position="124"/>
    </location>
</feature>
<protein>
    <recommendedName>
        <fullName evidence="1">Acetyltransferase (GNAT) domain-containing protein</fullName>
    </recommendedName>
</protein>